<keyword evidence="2" id="KW-0503">Monooxygenase</keyword>
<dbReference type="SUPFAM" id="SSF51905">
    <property type="entry name" value="FAD/NAD(P)-binding domain"/>
    <property type="match status" value="1"/>
</dbReference>
<organism evidence="5 6">
    <name type="scientific">Arthrobacter deserti</name>
    <dbReference type="NCBI Taxonomy" id="1742687"/>
    <lineage>
        <taxon>Bacteria</taxon>
        <taxon>Bacillati</taxon>
        <taxon>Actinomycetota</taxon>
        <taxon>Actinomycetes</taxon>
        <taxon>Micrococcales</taxon>
        <taxon>Micrococcaceae</taxon>
        <taxon>Arthrobacter</taxon>
    </lineage>
</organism>
<accession>A0ABX1JJB6</accession>
<evidence type="ECO:0000256" key="1">
    <source>
        <dbReference type="ARBA" id="ARBA00023002"/>
    </source>
</evidence>
<evidence type="ECO:0000256" key="2">
    <source>
        <dbReference type="ARBA" id="ARBA00023033"/>
    </source>
</evidence>
<comment type="caution">
    <text evidence="5">The sequence shown here is derived from an EMBL/GenBank/DDBJ whole genome shotgun (WGS) entry which is preliminary data.</text>
</comment>
<dbReference type="Proteomes" id="UP000523795">
    <property type="component" value="Unassembled WGS sequence"/>
</dbReference>
<dbReference type="Gene3D" id="3.50.50.60">
    <property type="entry name" value="FAD/NAD(P)-binding domain"/>
    <property type="match status" value="1"/>
</dbReference>
<proteinExistence type="inferred from homology"/>
<evidence type="ECO:0000313" key="6">
    <source>
        <dbReference type="Proteomes" id="UP000523795"/>
    </source>
</evidence>
<evidence type="ECO:0000256" key="3">
    <source>
        <dbReference type="ARBA" id="ARBA00024018"/>
    </source>
</evidence>
<dbReference type="Gene3D" id="3.30.9.30">
    <property type="match status" value="1"/>
</dbReference>
<sequence length="114" mass="11705">MATSGRSAIIVGAGIGGLATALALQNTGWNVHIIVRSGSTAVAGTGLSIWPNGAAALERLGLGEDFERISLPVRGGVLDLDGRPILELDHEGVLGRYGRGVRTVHRADLTALLA</sequence>
<keyword evidence="6" id="KW-1185">Reference proteome</keyword>
<gene>
    <name evidence="5" type="ORF">HER39_02175</name>
</gene>
<dbReference type="PANTHER" id="PTHR45934">
    <property type="entry name" value="FAD/NAD(P)-BINDING OXIDOREDUCTASE FAMILY PROTEIN"/>
    <property type="match status" value="1"/>
</dbReference>
<feature type="non-terminal residue" evidence="5">
    <location>
        <position position="114"/>
    </location>
</feature>
<keyword evidence="1" id="KW-0560">Oxidoreductase</keyword>
<evidence type="ECO:0000259" key="4">
    <source>
        <dbReference type="Pfam" id="PF01494"/>
    </source>
</evidence>
<protein>
    <recommendedName>
        <fullName evidence="4">FAD-binding domain-containing protein</fullName>
    </recommendedName>
</protein>
<dbReference type="InterPro" id="IPR002938">
    <property type="entry name" value="FAD-bd"/>
</dbReference>
<name>A0ABX1JJB6_9MICC</name>
<dbReference type="PANTHER" id="PTHR45934:SF9">
    <property type="entry name" value="FAD_NAD(P)-BINDING OXIDOREDUCTASE FAMILY PROTEIN"/>
    <property type="match status" value="1"/>
</dbReference>
<dbReference type="InterPro" id="IPR044560">
    <property type="entry name" value="MOase"/>
</dbReference>
<comment type="similarity">
    <text evidence="3">Belongs to the 3-hydroxybenzoate 6-hydroxylase family.</text>
</comment>
<feature type="domain" description="FAD-binding" evidence="4">
    <location>
        <begin position="8"/>
        <end position="71"/>
    </location>
</feature>
<dbReference type="EMBL" id="JAAZSR010000015">
    <property type="protein sequence ID" value="NKX49405.1"/>
    <property type="molecule type" value="Genomic_DNA"/>
</dbReference>
<reference evidence="5 6" key="1">
    <citation type="submission" date="2020-04" db="EMBL/GenBank/DDBJ databases">
        <authorList>
            <person name="Liu S."/>
        </authorList>
    </citation>
    <scope>NUCLEOTIDE SEQUENCE [LARGE SCALE GENOMIC DNA]</scope>
    <source>
        <strain evidence="5 6">CGMCC 1.15091</strain>
    </source>
</reference>
<dbReference type="Pfam" id="PF01494">
    <property type="entry name" value="FAD_binding_3"/>
    <property type="match status" value="1"/>
</dbReference>
<dbReference type="InterPro" id="IPR036188">
    <property type="entry name" value="FAD/NAD-bd_sf"/>
</dbReference>
<evidence type="ECO:0000313" key="5">
    <source>
        <dbReference type="EMBL" id="NKX49405.1"/>
    </source>
</evidence>